<dbReference type="EMBL" id="JBEAFC010000004">
    <property type="protein sequence ID" value="KAL1557952.1"/>
    <property type="molecule type" value="Genomic_DNA"/>
</dbReference>
<accession>A0ABD1HPC0</accession>
<feature type="compositionally biased region" description="Low complexity" evidence="5">
    <location>
        <begin position="83"/>
        <end position="110"/>
    </location>
</feature>
<keyword evidence="1" id="KW-0479">Metal-binding</keyword>
<dbReference type="PANTHER" id="PTHR45931:SF3">
    <property type="entry name" value="RING ZINC FINGER-CONTAINING PROTEIN"/>
    <property type="match status" value="1"/>
</dbReference>
<comment type="caution">
    <text evidence="7">The sequence shown here is derived from an EMBL/GenBank/DDBJ whole genome shotgun (WGS) entry which is preliminary data.</text>
</comment>
<dbReference type="AlphaFoldDB" id="A0ABD1HPC0"/>
<evidence type="ECO:0000256" key="2">
    <source>
        <dbReference type="ARBA" id="ARBA00022771"/>
    </source>
</evidence>
<organism evidence="7 8">
    <name type="scientific">Salvia divinorum</name>
    <name type="common">Maria pastora</name>
    <name type="synonym">Diviner's sage</name>
    <dbReference type="NCBI Taxonomy" id="28513"/>
    <lineage>
        <taxon>Eukaryota</taxon>
        <taxon>Viridiplantae</taxon>
        <taxon>Streptophyta</taxon>
        <taxon>Embryophyta</taxon>
        <taxon>Tracheophyta</taxon>
        <taxon>Spermatophyta</taxon>
        <taxon>Magnoliopsida</taxon>
        <taxon>eudicotyledons</taxon>
        <taxon>Gunneridae</taxon>
        <taxon>Pentapetalae</taxon>
        <taxon>asterids</taxon>
        <taxon>lamiids</taxon>
        <taxon>Lamiales</taxon>
        <taxon>Lamiaceae</taxon>
        <taxon>Nepetoideae</taxon>
        <taxon>Mentheae</taxon>
        <taxon>Salviinae</taxon>
        <taxon>Salvia</taxon>
        <taxon>Salvia subgen. Calosphace</taxon>
    </lineage>
</organism>
<keyword evidence="7" id="KW-0012">Acyltransferase</keyword>
<dbReference type="PANTHER" id="PTHR45931">
    <property type="entry name" value="SI:CH211-59O9.10"/>
    <property type="match status" value="1"/>
</dbReference>
<name>A0ABD1HPC0_SALDI</name>
<dbReference type="Pfam" id="PF13639">
    <property type="entry name" value="zf-RING_2"/>
    <property type="match status" value="1"/>
</dbReference>
<keyword evidence="7" id="KW-0808">Transferase</keyword>
<dbReference type="InterPro" id="IPR051834">
    <property type="entry name" value="RING_finger_E3_ligase"/>
</dbReference>
<feature type="region of interest" description="Disordered" evidence="5">
    <location>
        <begin position="1"/>
        <end position="110"/>
    </location>
</feature>
<dbReference type="GO" id="GO:0008270">
    <property type="term" value="F:zinc ion binding"/>
    <property type="evidence" value="ECO:0007669"/>
    <property type="project" value="UniProtKB-KW"/>
</dbReference>
<evidence type="ECO:0000313" key="8">
    <source>
        <dbReference type="Proteomes" id="UP001567538"/>
    </source>
</evidence>
<dbReference type="GO" id="GO:0061630">
    <property type="term" value="F:ubiquitin protein ligase activity"/>
    <property type="evidence" value="ECO:0007669"/>
    <property type="project" value="UniProtKB-EC"/>
</dbReference>
<feature type="compositionally biased region" description="Acidic residues" evidence="5">
    <location>
        <begin position="1"/>
        <end position="11"/>
    </location>
</feature>
<evidence type="ECO:0000259" key="6">
    <source>
        <dbReference type="PROSITE" id="PS50089"/>
    </source>
</evidence>
<evidence type="ECO:0000313" key="7">
    <source>
        <dbReference type="EMBL" id="KAL1557952.1"/>
    </source>
</evidence>
<dbReference type="PROSITE" id="PS50089">
    <property type="entry name" value="ZF_RING_2"/>
    <property type="match status" value="1"/>
</dbReference>
<reference evidence="7 8" key="1">
    <citation type="submission" date="2024-06" db="EMBL/GenBank/DDBJ databases">
        <title>A chromosome level genome sequence of Diviner's sage (Salvia divinorum).</title>
        <authorList>
            <person name="Ford S.A."/>
            <person name="Ro D.-K."/>
            <person name="Ness R.W."/>
            <person name="Phillips M.A."/>
        </authorList>
    </citation>
    <scope>NUCLEOTIDE SEQUENCE [LARGE SCALE GENOMIC DNA]</scope>
    <source>
        <strain evidence="7">SAF-2024a</strain>
        <tissue evidence="7">Leaf</tissue>
    </source>
</reference>
<keyword evidence="3" id="KW-0862">Zinc</keyword>
<keyword evidence="8" id="KW-1185">Reference proteome</keyword>
<feature type="domain" description="RING-type" evidence="6">
    <location>
        <begin position="226"/>
        <end position="266"/>
    </location>
</feature>
<dbReference type="InterPro" id="IPR013083">
    <property type="entry name" value="Znf_RING/FYVE/PHD"/>
</dbReference>
<feature type="compositionally biased region" description="Low complexity" evidence="5">
    <location>
        <begin position="12"/>
        <end position="27"/>
    </location>
</feature>
<dbReference type="InterPro" id="IPR001841">
    <property type="entry name" value="Znf_RING"/>
</dbReference>
<dbReference type="Gene3D" id="3.30.40.10">
    <property type="entry name" value="Zinc/RING finger domain, C3HC4 (zinc finger)"/>
    <property type="match status" value="1"/>
</dbReference>
<evidence type="ECO:0000256" key="3">
    <source>
        <dbReference type="ARBA" id="ARBA00022833"/>
    </source>
</evidence>
<proteinExistence type="predicted"/>
<evidence type="ECO:0000256" key="4">
    <source>
        <dbReference type="PROSITE-ProRule" id="PRU00175"/>
    </source>
</evidence>
<dbReference type="SMART" id="SM00184">
    <property type="entry name" value="RING"/>
    <property type="match status" value="1"/>
</dbReference>
<evidence type="ECO:0000256" key="1">
    <source>
        <dbReference type="ARBA" id="ARBA00022723"/>
    </source>
</evidence>
<dbReference type="Proteomes" id="UP001567538">
    <property type="component" value="Unassembled WGS sequence"/>
</dbReference>
<feature type="compositionally biased region" description="Polar residues" evidence="5">
    <location>
        <begin position="44"/>
        <end position="53"/>
    </location>
</feature>
<evidence type="ECO:0000256" key="5">
    <source>
        <dbReference type="SAM" id="MobiDB-lite"/>
    </source>
</evidence>
<protein>
    <submittedName>
        <fullName evidence="7">RING-type E3 ubiquitin transferase</fullName>
        <ecNumber evidence="7">2.3.2.27</ecNumber>
    </submittedName>
</protein>
<dbReference type="EC" id="2.3.2.27" evidence="7"/>
<keyword evidence="2 4" id="KW-0863">Zinc-finger</keyword>
<feature type="compositionally biased region" description="Basic and acidic residues" evidence="5">
    <location>
        <begin position="68"/>
        <end position="82"/>
    </location>
</feature>
<sequence length="274" mass="30144">MDGETNQDDSFPESLDSPEVSPDSSVDCLASDGSRLRRHGGSNEGTSNVQEQTLVVPEDGPPVVTEENSNRLVEDVVQHSDPGRSTASRSSTTPLSASSSGQVGKLGSSSGVGRVLSGRFTFKSDRLVKNVVQNYVPVRCNDPRRLANSISLSVSSSDQQRNRDSTRRVRFGSSTWFRDSTLVAVEGRHTLVPGNQQRIRDDPMSTGLSQEQIRSGLKERKHTMDCAICLEDYVEGDDLGILDCEHYFHKSCITKWLLQNNKCPICIRKALETD</sequence>
<dbReference type="SUPFAM" id="SSF57850">
    <property type="entry name" value="RING/U-box"/>
    <property type="match status" value="1"/>
</dbReference>
<gene>
    <name evidence="7" type="ORF">AAHA92_08478</name>
</gene>
<dbReference type="CDD" id="cd16454">
    <property type="entry name" value="RING-H2_PA-TM-RING"/>
    <property type="match status" value="1"/>
</dbReference>